<protein>
    <recommendedName>
        <fullName evidence="17">Disease resistance RPP13-like protein 4</fullName>
    </recommendedName>
</protein>
<dbReference type="SUPFAM" id="SSF52058">
    <property type="entry name" value="L domain-like"/>
    <property type="match status" value="1"/>
</dbReference>
<dbReference type="Gene3D" id="1.20.5.4130">
    <property type="match status" value="1"/>
</dbReference>
<gene>
    <name evidence="15" type="ORF">RND71_012269</name>
</gene>
<keyword evidence="5" id="KW-0547">Nucleotide-binding</keyword>
<dbReference type="Gene3D" id="1.10.10.10">
    <property type="entry name" value="Winged helix-like DNA-binding domain superfamily/Winged helix DNA-binding domain"/>
    <property type="match status" value="1"/>
</dbReference>
<proteinExistence type="inferred from homology"/>
<dbReference type="InterPro" id="IPR042197">
    <property type="entry name" value="Apaf_helical"/>
</dbReference>
<dbReference type="GO" id="GO:0005524">
    <property type="term" value="F:ATP binding"/>
    <property type="evidence" value="ECO:0007669"/>
    <property type="project" value="UniProtKB-KW"/>
</dbReference>
<dbReference type="Pfam" id="PF18052">
    <property type="entry name" value="Rx_N"/>
    <property type="match status" value="1"/>
</dbReference>
<dbReference type="Pfam" id="PF23598">
    <property type="entry name" value="LRR_14"/>
    <property type="match status" value="1"/>
</dbReference>
<feature type="domain" description="Disease resistance N-terminal" evidence="12">
    <location>
        <begin position="10"/>
        <end position="95"/>
    </location>
</feature>
<dbReference type="PRINTS" id="PR00364">
    <property type="entry name" value="DISEASERSIST"/>
</dbReference>
<dbReference type="InterPro" id="IPR041118">
    <property type="entry name" value="Rx_N"/>
</dbReference>
<feature type="domain" description="Disease resistance protein winged helix" evidence="13">
    <location>
        <begin position="429"/>
        <end position="501"/>
    </location>
</feature>
<evidence type="ECO:0000256" key="1">
    <source>
        <dbReference type="ARBA" id="ARBA00004170"/>
    </source>
</evidence>
<evidence type="ECO:0000259" key="11">
    <source>
        <dbReference type="Pfam" id="PF00931"/>
    </source>
</evidence>
<dbReference type="Gene3D" id="3.40.50.300">
    <property type="entry name" value="P-loop containing nucleotide triphosphate hydrolases"/>
    <property type="match status" value="1"/>
</dbReference>
<dbReference type="GO" id="GO:0098542">
    <property type="term" value="P:defense response to other organism"/>
    <property type="evidence" value="ECO:0007669"/>
    <property type="project" value="TreeGrafter"/>
</dbReference>
<reference evidence="15" key="1">
    <citation type="submission" date="2023-12" db="EMBL/GenBank/DDBJ databases">
        <title>Genome assembly of Anisodus tanguticus.</title>
        <authorList>
            <person name="Wang Y.-J."/>
        </authorList>
    </citation>
    <scope>NUCLEOTIDE SEQUENCE</scope>
    <source>
        <strain evidence="15">KB-2021</strain>
        <tissue evidence="15">Leaf</tissue>
    </source>
</reference>
<dbReference type="Pfam" id="PF00931">
    <property type="entry name" value="NB-ARC"/>
    <property type="match status" value="1"/>
</dbReference>
<dbReference type="InterPro" id="IPR032675">
    <property type="entry name" value="LRR_dom_sf"/>
</dbReference>
<dbReference type="SUPFAM" id="SSF52540">
    <property type="entry name" value="P-loop containing nucleoside triphosphate hydrolases"/>
    <property type="match status" value="1"/>
</dbReference>
<feature type="coiled-coil region" evidence="10">
    <location>
        <begin position="46"/>
        <end position="73"/>
    </location>
</feature>
<dbReference type="Pfam" id="PF23559">
    <property type="entry name" value="WHD_DRP"/>
    <property type="match status" value="1"/>
</dbReference>
<dbReference type="InterPro" id="IPR027417">
    <property type="entry name" value="P-loop_NTPase"/>
</dbReference>
<comment type="subcellular location">
    <subcellularLocation>
        <location evidence="1">Membrane</location>
        <topology evidence="1">Peripheral membrane protein</topology>
    </subcellularLocation>
</comment>
<dbReference type="EMBL" id="JAVYJV010000006">
    <property type="protein sequence ID" value="KAK4368477.1"/>
    <property type="molecule type" value="Genomic_DNA"/>
</dbReference>
<dbReference type="InterPro" id="IPR036388">
    <property type="entry name" value="WH-like_DNA-bd_sf"/>
</dbReference>
<evidence type="ECO:0000256" key="8">
    <source>
        <dbReference type="ARBA" id="ARBA00023054"/>
    </source>
</evidence>
<feature type="domain" description="NB-ARC" evidence="11">
    <location>
        <begin position="178"/>
        <end position="339"/>
    </location>
</feature>
<dbReference type="Proteomes" id="UP001291623">
    <property type="component" value="Unassembled WGS sequence"/>
</dbReference>
<evidence type="ECO:0008006" key="17">
    <source>
        <dbReference type="Google" id="ProtNLM"/>
    </source>
</evidence>
<dbReference type="Gene3D" id="3.80.10.10">
    <property type="entry name" value="Ribonuclease Inhibitor"/>
    <property type="match status" value="2"/>
</dbReference>
<evidence type="ECO:0000256" key="5">
    <source>
        <dbReference type="ARBA" id="ARBA00022741"/>
    </source>
</evidence>
<evidence type="ECO:0000256" key="2">
    <source>
        <dbReference type="ARBA" id="ARBA00008894"/>
    </source>
</evidence>
<dbReference type="GO" id="GO:0051607">
    <property type="term" value="P:defense response to virus"/>
    <property type="evidence" value="ECO:0007669"/>
    <property type="project" value="UniProtKB-ARBA"/>
</dbReference>
<evidence type="ECO:0000313" key="16">
    <source>
        <dbReference type="Proteomes" id="UP001291623"/>
    </source>
</evidence>
<name>A0AAE1SFF4_9SOLA</name>
<evidence type="ECO:0000259" key="13">
    <source>
        <dbReference type="Pfam" id="PF23559"/>
    </source>
</evidence>
<evidence type="ECO:0000256" key="4">
    <source>
        <dbReference type="ARBA" id="ARBA00022737"/>
    </source>
</evidence>
<sequence length="887" mass="101870">MIEGALVDTAIEILMKGLVDKVDAQVQYVLGFEHEFEAMKSELVILQAYLSDVDRHKEKSKTLEAASAKLRELIYGIDDLVIDCQNRVDYEKMKNSYLSSISLRGLYFRNQIGKKLAEINREIVNMRQTLNIIPPMVSLYKSEELGSSGSGSVRWTSDIFDEYQTVGLTEDTRTLKRWILPCNRSLQLIGIVGMGGLGKTTLAQKIYNDREVCSRFNMKIWVCKSTFDELEIMKSILQQLKKEDHGSDRNVLLKRIHEALSNKKYLIVMDDVWSIDDGWWKRIFEGLPKTEKQSSCIIITSRNEDVVRRMGVEEEQIHRHKLLSEEEGWLLFCKVAFVSSKRKCKDPKLERVGKDILRKCGGLPLAIKTIGGLLSSKPQFLSAWQPISEDLPQILANESKSHDSLLATLQLSYDELPLNLKQCILCFAIYPEDYEIEVDQLANWWVGEGFVYKKGTKIARKMALECLSELINRCLVEAVRKRNYDGRVYSCKMHDMIREMIIRIAKEGSFCSLDDKNANIATIHSRRLGVTNETLLQPLAGNSKLRALLLTKANYIGFTRQVALAQVKSLRVLDLSHIKLEKSSQFCEEDMWRWITSLKRLAYLDLRDVANLTRLPRSIKKLWGLQILVLGECKNLEQLPRSITALPKLIVLDVGNCTSLSYLPRGLSKLSHLQELYGFKIPDATIQNACHLRDLKGLRELRVLQLDVTEKSMIEEDELTVLEQFQQLKMLVINAGDRTEEVFLERLEKLSPPKSLEELYLRNFCGHTTPAWIAPELLDRLQYLCIEDSSVLQHMSDRFRGSDGNKWRIEGLCLKYLPNLEETWEGIKSAMPGLTYVEVSHCNSLKSFTCAVKNMGCWRKPEEENEEPDVVSLMEEHHHCHHKDDMN</sequence>
<feature type="domain" description="Disease resistance R13L4/SHOC-2-like LRR" evidence="14">
    <location>
        <begin position="562"/>
        <end position="787"/>
    </location>
</feature>
<keyword evidence="6" id="KW-0611">Plant defense</keyword>
<dbReference type="InterPro" id="IPR058922">
    <property type="entry name" value="WHD_DRP"/>
</dbReference>
<keyword evidence="3" id="KW-0433">Leucine-rich repeat</keyword>
<dbReference type="AlphaFoldDB" id="A0AAE1SFF4"/>
<dbReference type="PANTHER" id="PTHR23155">
    <property type="entry name" value="DISEASE RESISTANCE PROTEIN RP"/>
    <property type="match status" value="1"/>
</dbReference>
<dbReference type="InterPro" id="IPR002182">
    <property type="entry name" value="NB-ARC"/>
</dbReference>
<evidence type="ECO:0000256" key="10">
    <source>
        <dbReference type="SAM" id="Coils"/>
    </source>
</evidence>
<evidence type="ECO:0000256" key="7">
    <source>
        <dbReference type="ARBA" id="ARBA00022840"/>
    </source>
</evidence>
<evidence type="ECO:0000256" key="6">
    <source>
        <dbReference type="ARBA" id="ARBA00022821"/>
    </source>
</evidence>
<keyword evidence="16" id="KW-1185">Reference proteome</keyword>
<dbReference type="FunFam" id="3.40.50.300:FF:001091">
    <property type="entry name" value="Probable disease resistance protein At1g61300"/>
    <property type="match status" value="1"/>
</dbReference>
<dbReference type="PANTHER" id="PTHR23155:SF759">
    <property type="entry name" value="AAA+ ATPASE DOMAIN-CONTAINING PROTEIN"/>
    <property type="match status" value="1"/>
</dbReference>
<dbReference type="GO" id="GO:0016020">
    <property type="term" value="C:membrane"/>
    <property type="evidence" value="ECO:0007669"/>
    <property type="project" value="UniProtKB-SubCell"/>
</dbReference>
<dbReference type="InterPro" id="IPR044974">
    <property type="entry name" value="Disease_R_plants"/>
</dbReference>
<organism evidence="15 16">
    <name type="scientific">Anisodus tanguticus</name>
    <dbReference type="NCBI Taxonomy" id="243964"/>
    <lineage>
        <taxon>Eukaryota</taxon>
        <taxon>Viridiplantae</taxon>
        <taxon>Streptophyta</taxon>
        <taxon>Embryophyta</taxon>
        <taxon>Tracheophyta</taxon>
        <taxon>Spermatophyta</taxon>
        <taxon>Magnoliopsida</taxon>
        <taxon>eudicotyledons</taxon>
        <taxon>Gunneridae</taxon>
        <taxon>Pentapetalae</taxon>
        <taxon>asterids</taxon>
        <taxon>lamiids</taxon>
        <taxon>Solanales</taxon>
        <taxon>Solanaceae</taxon>
        <taxon>Solanoideae</taxon>
        <taxon>Hyoscyameae</taxon>
        <taxon>Anisodus</taxon>
    </lineage>
</organism>
<evidence type="ECO:0000259" key="14">
    <source>
        <dbReference type="Pfam" id="PF23598"/>
    </source>
</evidence>
<dbReference type="FunFam" id="1.10.10.10:FF:000322">
    <property type="entry name" value="Probable disease resistance protein At1g63360"/>
    <property type="match status" value="1"/>
</dbReference>
<comment type="similarity">
    <text evidence="2">Belongs to the disease resistance NB-LRR family.</text>
</comment>
<keyword evidence="7" id="KW-0067">ATP-binding</keyword>
<dbReference type="GO" id="GO:0043531">
    <property type="term" value="F:ADP binding"/>
    <property type="evidence" value="ECO:0007669"/>
    <property type="project" value="InterPro"/>
</dbReference>
<accession>A0AAE1SFF4</accession>
<keyword evidence="4" id="KW-0677">Repeat</keyword>
<evidence type="ECO:0000259" key="12">
    <source>
        <dbReference type="Pfam" id="PF18052"/>
    </source>
</evidence>
<evidence type="ECO:0000256" key="3">
    <source>
        <dbReference type="ARBA" id="ARBA00022614"/>
    </source>
</evidence>
<evidence type="ECO:0000256" key="9">
    <source>
        <dbReference type="ARBA" id="ARBA00023136"/>
    </source>
</evidence>
<dbReference type="Gene3D" id="1.10.8.430">
    <property type="entry name" value="Helical domain of apoptotic protease-activating factors"/>
    <property type="match status" value="1"/>
</dbReference>
<dbReference type="InterPro" id="IPR055414">
    <property type="entry name" value="LRR_R13L4/SHOC2-like"/>
</dbReference>
<keyword evidence="8 10" id="KW-0175">Coiled coil</keyword>
<keyword evidence="9" id="KW-0472">Membrane</keyword>
<evidence type="ECO:0000313" key="15">
    <source>
        <dbReference type="EMBL" id="KAK4368477.1"/>
    </source>
</evidence>
<comment type="caution">
    <text evidence="15">The sequence shown here is derived from an EMBL/GenBank/DDBJ whole genome shotgun (WGS) entry which is preliminary data.</text>
</comment>